<evidence type="ECO:0000313" key="3">
    <source>
        <dbReference type="Proteomes" id="UP000295781"/>
    </source>
</evidence>
<dbReference type="EMBL" id="CP012670">
    <property type="protein sequence ID" value="AUX19797.1"/>
    <property type="molecule type" value="Genomic_DNA"/>
</dbReference>
<evidence type="ECO:0000313" key="2">
    <source>
        <dbReference type="EMBL" id="AUX25809.1"/>
    </source>
</evidence>
<protein>
    <submittedName>
        <fullName evidence="2">Uncharacterized protein</fullName>
    </submittedName>
</protein>
<dbReference type="Proteomes" id="UP000295781">
    <property type="component" value="Chromosome"/>
</dbReference>
<organism evidence="2 3">
    <name type="scientific">Sorangium cellulosum</name>
    <name type="common">Polyangium cellulosum</name>
    <dbReference type="NCBI Taxonomy" id="56"/>
    <lineage>
        <taxon>Bacteria</taxon>
        <taxon>Pseudomonadati</taxon>
        <taxon>Myxococcota</taxon>
        <taxon>Polyangia</taxon>
        <taxon>Polyangiales</taxon>
        <taxon>Polyangiaceae</taxon>
        <taxon>Sorangium</taxon>
    </lineage>
</organism>
<dbReference type="AlphaFoldDB" id="A0A4P2Q8I6"/>
<name>A0A4P2Q8I6_SORCE</name>
<gene>
    <name evidence="1" type="ORF">SOCEGT47_002500</name>
    <name evidence="2" type="ORF">SOCEGT47_063610</name>
</gene>
<evidence type="ECO:0000313" key="1">
    <source>
        <dbReference type="EMBL" id="AUX19797.1"/>
    </source>
</evidence>
<accession>A0A4P2Q8I6</accession>
<reference evidence="2 3" key="1">
    <citation type="submission" date="2015-09" db="EMBL/GenBank/DDBJ databases">
        <title>Sorangium comparison.</title>
        <authorList>
            <person name="Zaburannyi N."/>
            <person name="Bunk B."/>
            <person name="Overmann J."/>
            <person name="Mueller R."/>
        </authorList>
    </citation>
    <scope>NUCLEOTIDE SEQUENCE [LARGE SCALE GENOMIC DNA]</scope>
    <source>
        <strain evidence="2 3">So ceGT47</strain>
    </source>
</reference>
<dbReference type="EMBL" id="CP012670">
    <property type="protein sequence ID" value="AUX25809.1"/>
    <property type="molecule type" value="Genomic_DNA"/>
</dbReference>
<dbReference type="OrthoDB" id="5532761at2"/>
<proteinExistence type="predicted"/>
<sequence>MDVWAYAAVERLQAEGRDRLAGSITAFWGCEPIGPMVGSGPLAGALIAALRKEERGELADQVELLPSVRR</sequence>
<dbReference type="RefSeq" id="WP_129344523.1">
    <property type="nucleotide sequence ID" value="NZ_CP012670.1"/>
</dbReference>